<accession>A0A448Z441</accession>
<keyword evidence="1" id="KW-0732">Signal</keyword>
<gene>
    <name evidence="2" type="ORF">PSNMU_V1.4_AUG-EV-PASAV3_0035950</name>
</gene>
<feature type="signal peptide" evidence="1">
    <location>
        <begin position="1"/>
        <end position="21"/>
    </location>
</feature>
<organism evidence="2 3">
    <name type="scientific">Pseudo-nitzschia multistriata</name>
    <dbReference type="NCBI Taxonomy" id="183589"/>
    <lineage>
        <taxon>Eukaryota</taxon>
        <taxon>Sar</taxon>
        <taxon>Stramenopiles</taxon>
        <taxon>Ochrophyta</taxon>
        <taxon>Bacillariophyta</taxon>
        <taxon>Bacillariophyceae</taxon>
        <taxon>Bacillariophycidae</taxon>
        <taxon>Bacillariales</taxon>
        <taxon>Bacillariaceae</taxon>
        <taxon>Pseudo-nitzschia</taxon>
    </lineage>
</organism>
<dbReference type="EMBL" id="CAACVS010000103">
    <property type="protein sequence ID" value="VEU36811.1"/>
    <property type="molecule type" value="Genomic_DNA"/>
</dbReference>
<name>A0A448Z441_9STRA</name>
<proteinExistence type="predicted"/>
<keyword evidence="3" id="KW-1185">Reference proteome</keyword>
<dbReference type="Proteomes" id="UP000291116">
    <property type="component" value="Unassembled WGS sequence"/>
</dbReference>
<dbReference type="AlphaFoldDB" id="A0A448Z441"/>
<evidence type="ECO:0000313" key="3">
    <source>
        <dbReference type="Proteomes" id="UP000291116"/>
    </source>
</evidence>
<reference evidence="2 3" key="1">
    <citation type="submission" date="2019-01" db="EMBL/GenBank/DDBJ databases">
        <authorList>
            <person name="Ferrante I. M."/>
        </authorList>
    </citation>
    <scope>NUCLEOTIDE SEQUENCE [LARGE SCALE GENOMIC DNA]</scope>
    <source>
        <strain evidence="2 3">B856</strain>
    </source>
</reference>
<feature type="chain" id="PRO_5019475103" description="Secreted protein" evidence="1">
    <location>
        <begin position="22"/>
        <end position="107"/>
    </location>
</feature>
<evidence type="ECO:0000256" key="1">
    <source>
        <dbReference type="SAM" id="SignalP"/>
    </source>
</evidence>
<evidence type="ECO:0008006" key="4">
    <source>
        <dbReference type="Google" id="ProtNLM"/>
    </source>
</evidence>
<protein>
    <recommendedName>
        <fullName evidence="4">Secreted protein</fullName>
    </recommendedName>
</protein>
<evidence type="ECO:0000313" key="2">
    <source>
        <dbReference type="EMBL" id="VEU36811.1"/>
    </source>
</evidence>
<sequence length="107" mass="10960">MAMHTSSSAPVTLLILETVACTSSSLEVAPLSTHSLARSSCRFSTARSVARVVQCIVAQPSSRFPPRTLPYGGASTASRTALGSRTGGLEVAAAGPIVFSLQALRLG</sequence>